<reference evidence="1 3" key="2">
    <citation type="journal article" date="2013" name="Nature">
        <title>Insights into bilaterian evolution from three spiralian genomes.</title>
        <authorList>
            <person name="Simakov O."/>
            <person name="Marletaz F."/>
            <person name="Cho S.J."/>
            <person name="Edsinger-Gonzales E."/>
            <person name="Havlak P."/>
            <person name="Hellsten U."/>
            <person name="Kuo D.H."/>
            <person name="Larsson T."/>
            <person name="Lv J."/>
            <person name="Arendt D."/>
            <person name="Savage R."/>
            <person name="Osoegawa K."/>
            <person name="de Jong P."/>
            <person name="Grimwood J."/>
            <person name="Chapman J.A."/>
            <person name="Shapiro H."/>
            <person name="Aerts A."/>
            <person name="Otillar R.P."/>
            <person name="Terry A.Y."/>
            <person name="Boore J.L."/>
            <person name="Grigoriev I.V."/>
            <person name="Lindberg D.R."/>
            <person name="Seaver E.C."/>
            <person name="Weisblat D.A."/>
            <person name="Putnam N.H."/>
            <person name="Rokhsar D.S."/>
        </authorList>
    </citation>
    <scope>NUCLEOTIDE SEQUENCE</scope>
</reference>
<dbReference type="Proteomes" id="UP000015101">
    <property type="component" value="Unassembled WGS sequence"/>
</dbReference>
<dbReference type="EMBL" id="AMQM01006331">
    <property type="status" value="NOT_ANNOTATED_CDS"/>
    <property type="molecule type" value="Genomic_DNA"/>
</dbReference>
<gene>
    <name evidence="2" type="primary">20206687</name>
    <name evidence="1" type="ORF">HELRODRAFT_178227</name>
</gene>
<dbReference type="KEGG" id="hro:HELRODRAFT_178227"/>
<proteinExistence type="predicted"/>
<name>T1FCY8_HELRO</name>
<dbReference type="RefSeq" id="XP_009024590.1">
    <property type="nucleotide sequence ID" value="XM_009026342.1"/>
</dbReference>
<accession>T1FCY8</accession>
<dbReference type="OrthoDB" id="419694at2759"/>
<dbReference type="AlphaFoldDB" id="T1FCY8"/>
<dbReference type="InParanoid" id="T1FCY8"/>
<dbReference type="CTD" id="20206687"/>
<organism evidence="2 3">
    <name type="scientific">Helobdella robusta</name>
    <name type="common">Californian leech</name>
    <dbReference type="NCBI Taxonomy" id="6412"/>
    <lineage>
        <taxon>Eukaryota</taxon>
        <taxon>Metazoa</taxon>
        <taxon>Spiralia</taxon>
        <taxon>Lophotrochozoa</taxon>
        <taxon>Annelida</taxon>
        <taxon>Clitellata</taxon>
        <taxon>Hirudinea</taxon>
        <taxon>Rhynchobdellida</taxon>
        <taxon>Glossiphoniidae</taxon>
        <taxon>Helobdella</taxon>
    </lineage>
</organism>
<keyword evidence="3" id="KW-1185">Reference proteome</keyword>
<evidence type="ECO:0000313" key="1">
    <source>
        <dbReference type="EMBL" id="ESN97432.1"/>
    </source>
</evidence>
<evidence type="ECO:0000313" key="2">
    <source>
        <dbReference type="EnsemblMetazoa" id="HelroP178227"/>
    </source>
</evidence>
<sequence>MAGMSQQRESWQYLLEFNCIFRSTSSEYLNCKYFCNLCNYHCKDVEHSIRHLERDDKHLKLMELKKIALDFKFGPTSNNPTPRHPDQLDKFLSNLYHAVSLSPEDYETRETSTKAVAKMYGSTRTKCALLTSDLNINVRTDRPVEVLKLLHKMMVEDENGLLIGWVA</sequence>
<evidence type="ECO:0000313" key="3">
    <source>
        <dbReference type="Proteomes" id="UP000015101"/>
    </source>
</evidence>
<protein>
    <submittedName>
        <fullName evidence="1 2">Uncharacterized protein</fullName>
    </submittedName>
</protein>
<reference evidence="2" key="3">
    <citation type="submission" date="2015-06" db="UniProtKB">
        <authorList>
            <consortium name="EnsemblMetazoa"/>
        </authorList>
    </citation>
    <scope>IDENTIFICATION</scope>
</reference>
<dbReference type="GeneID" id="20206687"/>
<dbReference type="EMBL" id="KB097379">
    <property type="protein sequence ID" value="ESN97432.1"/>
    <property type="molecule type" value="Genomic_DNA"/>
</dbReference>
<dbReference type="EnsemblMetazoa" id="HelroT178227">
    <property type="protein sequence ID" value="HelroP178227"/>
    <property type="gene ID" value="HelroG178227"/>
</dbReference>
<dbReference type="HOGENOM" id="CLU_1596313_0_0_1"/>
<reference evidence="3" key="1">
    <citation type="submission" date="2012-12" db="EMBL/GenBank/DDBJ databases">
        <authorList>
            <person name="Hellsten U."/>
            <person name="Grimwood J."/>
            <person name="Chapman J.A."/>
            <person name="Shapiro H."/>
            <person name="Aerts A."/>
            <person name="Otillar R.P."/>
            <person name="Terry A.Y."/>
            <person name="Boore J.L."/>
            <person name="Simakov O."/>
            <person name="Marletaz F."/>
            <person name="Cho S.-J."/>
            <person name="Edsinger-Gonzales E."/>
            <person name="Havlak P."/>
            <person name="Kuo D.-H."/>
            <person name="Larsson T."/>
            <person name="Lv J."/>
            <person name="Arendt D."/>
            <person name="Savage R."/>
            <person name="Osoegawa K."/>
            <person name="de Jong P."/>
            <person name="Lindberg D.R."/>
            <person name="Seaver E.C."/>
            <person name="Weisblat D.A."/>
            <person name="Putnam N.H."/>
            <person name="Grigoriev I.V."/>
            <person name="Rokhsar D.S."/>
        </authorList>
    </citation>
    <scope>NUCLEOTIDE SEQUENCE</scope>
</reference>